<dbReference type="Proteomes" id="UP000184076">
    <property type="component" value="Unassembled WGS sequence"/>
</dbReference>
<evidence type="ECO:0000259" key="1">
    <source>
        <dbReference type="Pfam" id="PF14667"/>
    </source>
</evidence>
<dbReference type="InterPro" id="IPR014710">
    <property type="entry name" value="RmlC-like_jellyroll"/>
</dbReference>
<dbReference type="RefSeq" id="WP_073036283.1">
    <property type="nucleotide sequence ID" value="NZ_FQVB01000004.1"/>
</dbReference>
<proteinExistence type="predicted"/>
<organism evidence="2 3">
    <name type="scientific">Desulfacinum infernum DSM 9756</name>
    <dbReference type="NCBI Taxonomy" id="1121391"/>
    <lineage>
        <taxon>Bacteria</taxon>
        <taxon>Pseudomonadati</taxon>
        <taxon>Thermodesulfobacteriota</taxon>
        <taxon>Syntrophobacteria</taxon>
        <taxon>Syntrophobacterales</taxon>
        <taxon>Syntrophobacteraceae</taxon>
        <taxon>Desulfacinum</taxon>
    </lineage>
</organism>
<feature type="domain" description="Capsular polysaccharide assembling protein CapF C-terminal" evidence="1">
    <location>
        <begin position="43"/>
        <end position="124"/>
    </location>
</feature>
<dbReference type="STRING" id="1121391.SAMN02745206_00301"/>
<keyword evidence="3" id="KW-1185">Reference proteome</keyword>
<reference evidence="3" key="1">
    <citation type="submission" date="2016-11" db="EMBL/GenBank/DDBJ databases">
        <authorList>
            <person name="Varghese N."/>
            <person name="Submissions S."/>
        </authorList>
    </citation>
    <scope>NUCLEOTIDE SEQUENCE [LARGE SCALE GENOMIC DNA]</scope>
    <source>
        <strain evidence="3">DSM 9756</strain>
    </source>
</reference>
<gene>
    <name evidence="2" type="ORF">SAMN02745206_00301</name>
</gene>
<dbReference type="InterPro" id="IPR011051">
    <property type="entry name" value="RmlC_Cupin_sf"/>
</dbReference>
<dbReference type="InterPro" id="IPR029303">
    <property type="entry name" value="CapF_C"/>
</dbReference>
<evidence type="ECO:0000313" key="3">
    <source>
        <dbReference type="Proteomes" id="UP000184076"/>
    </source>
</evidence>
<dbReference type="SUPFAM" id="SSF51182">
    <property type="entry name" value="RmlC-like cupins"/>
    <property type="match status" value="1"/>
</dbReference>
<dbReference type="Pfam" id="PF14667">
    <property type="entry name" value="Polysacc_synt_C"/>
    <property type="match status" value="1"/>
</dbReference>
<dbReference type="Gene3D" id="2.60.120.10">
    <property type="entry name" value="Jelly Rolls"/>
    <property type="match status" value="1"/>
</dbReference>
<sequence length="137" mass="15784">MQRKILVESLPVTAEFRRVKRWLEDRGEVALIEDGLTIRHLAVFSLRAGPGHFRGGHYHRVKTERFYVISGKVRILTVDVETGRKGHTDVRSGDKLVIPPLLAHRFHALEDAWLVEYYDSTYDPEDDVPFDGFPELS</sequence>
<dbReference type="OrthoDB" id="9801785at2"/>
<protein>
    <submittedName>
        <fullName evidence="2">Cupin</fullName>
    </submittedName>
</protein>
<name>A0A1M4TJN2_9BACT</name>
<evidence type="ECO:0000313" key="2">
    <source>
        <dbReference type="EMBL" id="SHE44703.1"/>
    </source>
</evidence>
<dbReference type="AlphaFoldDB" id="A0A1M4TJN2"/>
<dbReference type="EMBL" id="FQVB01000004">
    <property type="protein sequence ID" value="SHE44703.1"/>
    <property type="molecule type" value="Genomic_DNA"/>
</dbReference>
<accession>A0A1M4TJN2</accession>